<keyword evidence="4" id="KW-0378">Hydrolase</keyword>
<dbReference type="InterPro" id="IPR034035">
    <property type="entry name" value="Astacin-like_dom"/>
</dbReference>
<organism evidence="10 11">
    <name type="scientific">Candidula unifasciata</name>
    <dbReference type="NCBI Taxonomy" id="100452"/>
    <lineage>
        <taxon>Eukaryota</taxon>
        <taxon>Metazoa</taxon>
        <taxon>Spiralia</taxon>
        <taxon>Lophotrochozoa</taxon>
        <taxon>Mollusca</taxon>
        <taxon>Gastropoda</taxon>
        <taxon>Heterobranchia</taxon>
        <taxon>Euthyneura</taxon>
        <taxon>Panpulmonata</taxon>
        <taxon>Eupulmonata</taxon>
        <taxon>Stylommatophora</taxon>
        <taxon>Helicina</taxon>
        <taxon>Helicoidea</taxon>
        <taxon>Geomitridae</taxon>
        <taxon>Candidula</taxon>
    </lineage>
</organism>
<evidence type="ECO:0000256" key="6">
    <source>
        <dbReference type="ARBA" id="ARBA00023049"/>
    </source>
</evidence>
<dbReference type="GO" id="GO:0006508">
    <property type="term" value="P:proteolysis"/>
    <property type="evidence" value="ECO:0007669"/>
    <property type="project" value="UniProtKB-KW"/>
</dbReference>
<dbReference type="Proteomes" id="UP000678393">
    <property type="component" value="Unassembled WGS sequence"/>
</dbReference>
<dbReference type="OrthoDB" id="6061307at2759"/>
<feature type="domain" description="ShKT" evidence="8">
    <location>
        <begin position="354"/>
        <end position="390"/>
    </location>
</feature>
<dbReference type="InterPro" id="IPR006026">
    <property type="entry name" value="Peptidase_Metallo"/>
</dbReference>
<dbReference type="GO" id="GO:0008270">
    <property type="term" value="F:zinc ion binding"/>
    <property type="evidence" value="ECO:0007669"/>
    <property type="project" value="InterPro"/>
</dbReference>
<dbReference type="GO" id="GO:0004222">
    <property type="term" value="F:metalloendopeptidase activity"/>
    <property type="evidence" value="ECO:0007669"/>
    <property type="project" value="InterPro"/>
</dbReference>
<dbReference type="PANTHER" id="PTHR10127:SF780">
    <property type="entry name" value="METALLOENDOPEPTIDASE"/>
    <property type="match status" value="1"/>
</dbReference>
<dbReference type="SMART" id="SM00254">
    <property type="entry name" value="ShKT"/>
    <property type="match status" value="2"/>
</dbReference>
<dbReference type="Pfam" id="PF01400">
    <property type="entry name" value="Astacin"/>
    <property type="match status" value="1"/>
</dbReference>
<evidence type="ECO:0000256" key="1">
    <source>
        <dbReference type="ARBA" id="ARBA00002657"/>
    </source>
</evidence>
<evidence type="ECO:0000259" key="8">
    <source>
        <dbReference type="PROSITE" id="PS51670"/>
    </source>
</evidence>
<keyword evidence="3" id="KW-0479">Metal-binding</keyword>
<reference evidence="10" key="1">
    <citation type="submission" date="2021-04" db="EMBL/GenBank/DDBJ databases">
        <authorList>
            <consortium name="Molecular Ecology Group"/>
        </authorList>
    </citation>
    <scope>NUCLEOTIDE SEQUENCE</scope>
</reference>
<dbReference type="Pfam" id="PF01549">
    <property type="entry name" value="ShK"/>
    <property type="match status" value="2"/>
</dbReference>
<feature type="non-terminal residue" evidence="10">
    <location>
        <position position="1"/>
    </location>
</feature>
<dbReference type="EMBL" id="CAJHNH020000112">
    <property type="protein sequence ID" value="CAG5115365.1"/>
    <property type="molecule type" value="Genomic_DNA"/>
</dbReference>
<protein>
    <recommendedName>
        <fullName evidence="12">Metalloendopeptidase</fullName>
    </recommendedName>
</protein>
<dbReference type="AlphaFoldDB" id="A0A8S3YIL4"/>
<evidence type="ECO:0008006" key="12">
    <source>
        <dbReference type="Google" id="ProtNLM"/>
    </source>
</evidence>
<feature type="domain" description="ShKT" evidence="8">
    <location>
        <begin position="316"/>
        <end position="349"/>
    </location>
</feature>
<evidence type="ECO:0000259" key="9">
    <source>
        <dbReference type="PROSITE" id="PS51864"/>
    </source>
</evidence>
<sequence length="422" mass="46771">LTLGSVRGRTIDEIIAGSSNAVTDFDFIATSVANVVRVELDMMMSLKQYQELYVTTVENNDDLSSLSRKKRKAIKQQTYRWTNKEIPYRMDDATFSAQDKAEVTKAIVEWQNYTCISFRRASSADANFVNFQDGSGCSSYVGMNGGKHPISLAGGCRVKGVIQNRPDRDDYIIIQTENIMHPTLIHNFKKYPWSAVSTYEVPYDYRSIMHYGGTAFSGNGQYTIKTKDPAVQNVIGNRSGLSFNDIKLANLMYSCQEKCDPGIVCPGQGFVRKDCQCWCPGNPIQKCKDSDGRSTTQSPAVKTTQKPTAMPTAMACQDMNTHCAAWAGDGYCMTNNYVKTYCKVSCSMCTLNMCKDVREHCSYWAEQGYCTNDTYKNFMAEKCSLSCGICKFSSASVNSVAVVSSSVLTIAIAVLLSQLKSL</sequence>
<evidence type="ECO:0000256" key="5">
    <source>
        <dbReference type="ARBA" id="ARBA00022833"/>
    </source>
</evidence>
<dbReference type="InterPro" id="IPR003582">
    <property type="entry name" value="ShKT_dom"/>
</dbReference>
<comment type="function">
    <text evidence="1">Metalloprotease.</text>
</comment>
<dbReference type="InterPro" id="IPR024079">
    <property type="entry name" value="MetalloPept_cat_dom_sf"/>
</dbReference>
<keyword evidence="5" id="KW-0862">Zinc</keyword>
<dbReference type="PROSITE" id="PS51670">
    <property type="entry name" value="SHKT"/>
    <property type="match status" value="2"/>
</dbReference>
<evidence type="ECO:0000313" key="10">
    <source>
        <dbReference type="EMBL" id="CAG5115365.1"/>
    </source>
</evidence>
<evidence type="ECO:0000256" key="2">
    <source>
        <dbReference type="ARBA" id="ARBA00022670"/>
    </source>
</evidence>
<accession>A0A8S3YIL4</accession>
<proteinExistence type="predicted"/>
<evidence type="ECO:0000256" key="4">
    <source>
        <dbReference type="ARBA" id="ARBA00022801"/>
    </source>
</evidence>
<dbReference type="InterPro" id="IPR001506">
    <property type="entry name" value="Peptidase_M12A"/>
</dbReference>
<dbReference type="CDD" id="cd04280">
    <property type="entry name" value="ZnMc_astacin_like"/>
    <property type="match status" value="1"/>
</dbReference>
<comment type="caution">
    <text evidence="10">The sequence shown here is derived from an EMBL/GenBank/DDBJ whole genome shotgun (WGS) entry which is preliminary data.</text>
</comment>
<dbReference type="Gene3D" id="1.10.10.1940">
    <property type="match status" value="1"/>
</dbReference>
<dbReference type="Gene3D" id="3.40.390.10">
    <property type="entry name" value="Collagenase (Catalytic Domain)"/>
    <property type="match status" value="1"/>
</dbReference>
<feature type="domain" description="Peptidase M12A" evidence="9">
    <location>
        <begin position="72"/>
        <end position="256"/>
    </location>
</feature>
<dbReference type="SUPFAM" id="SSF55486">
    <property type="entry name" value="Metalloproteases ('zincins'), catalytic domain"/>
    <property type="match status" value="1"/>
</dbReference>
<comment type="caution">
    <text evidence="7">Lacks conserved residue(s) required for the propagation of feature annotation.</text>
</comment>
<keyword evidence="11" id="KW-1185">Reference proteome</keyword>
<dbReference type="PANTHER" id="PTHR10127">
    <property type="entry name" value="DISCOIDIN, CUB, EGF, LAMININ , AND ZINC METALLOPROTEASE DOMAIN CONTAINING"/>
    <property type="match status" value="1"/>
</dbReference>
<evidence type="ECO:0000256" key="7">
    <source>
        <dbReference type="PROSITE-ProRule" id="PRU01005"/>
    </source>
</evidence>
<gene>
    <name evidence="10" type="ORF">CUNI_LOCUS923</name>
</gene>
<keyword evidence="2" id="KW-0645">Protease</keyword>
<evidence type="ECO:0000313" key="11">
    <source>
        <dbReference type="Proteomes" id="UP000678393"/>
    </source>
</evidence>
<dbReference type="PROSITE" id="PS51864">
    <property type="entry name" value="ASTACIN"/>
    <property type="match status" value="1"/>
</dbReference>
<name>A0A8S3YIL4_9EUPU</name>
<keyword evidence="6" id="KW-0482">Metalloprotease</keyword>
<evidence type="ECO:0000256" key="3">
    <source>
        <dbReference type="ARBA" id="ARBA00022723"/>
    </source>
</evidence>
<dbReference type="SMART" id="SM00235">
    <property type="entry name" value="ZnMc"/>
    <property type="match status" value="1"/>
</dbReference>